<evidence type="ECO:0000259" key="9">
    <source>
        <dbReference type="PROSITE" id="PS50994"/>
    </source>
</evidence>
<dbReference type="Pfam" id="PF24626">
    <property type="entry name" value="SH3_Tf2-1"/>
    <property type="match status" value="1"/>
</dbReference>
<dbReference type="InterPro" id="IPR036397">
    <property type="entry name" value="RNaseH_sf"/>
</dbReference>
<dbReference type="FunFam" id="3.80.10.10:FF:000400">
    <property type="entry name" value="Nuclear pore complex protein NUP107"/>
    <property type="match status" value="1"/>
</dbReference>
<name>A0A7J7I1F2_CAMSI</name>
<dbReference type="SMART" id="SM00369">
    <property type="entry name" value="LRR_TYP"/>
    <property type="match status" value="5"/>
</dbReference>
<evidence type="ECO:0000256" key="2">
    <source>
        <dbReference type="ARBA" id="ARBA00022614"/>
    </source>
</evidence>
<dbReference type="InterPro" id="IPR013210">
    <property type="entry name" value="LRR_N_plant-typ"/>
</dbReference>
<keyword evidence="11" id="KW-1185">Reference proteome</keyword>
<accession>A0A7J7I1F2</accession>
<dbReference type="GO" id="GO:0051707">
    <property type="term" value="P:response to other organism"/>
    <property type="evidence" value="ECO:0007669"/>
    <property type="project" value="UniProtKB-ARBA"/>
</dbReference>
<keyword evidence="7" id="KW-0472">Membrane</keyword>
<evidence type="ECO:0000256" key="8">
    <source>
        <dbReference type="ARBA" id="ARBA00023180"/>
    </source>
</evidence>
<protein>
    <recommendedName>
        <fullName evidence="9">Integrase catalytic domain-containing protein</fullName>
    </recommendedName>
</protein>
<evidence type="ECO:0000256" key="7">
    <source>
        <dbReference type="ARBA" id="ARBA00023136"/>
    </source>
</evidence>
<dbReference type="GO" id="GO:0016020">
    <property type="term" value="C:membrane"/>
    <property type="evidence" value="ECO:0007669"/>
    <property type="project" value="UniProtKB-SubCell"/>
</dbReference>
<keyword evidence="6" id="KW-1133">Transmembrane helix</keyword>
<dbReference type="Gene3D" id="3.30.420.10">
    <property type="entry name" value="Ribonuclease H-like superfamily/Ribonuclease H"/>
    <property type="match status" value="1"/>
</dbReference>
<dbReference type="InterPro" id="IPR012337">
    <property type="entry name" value="RNaseH-like_sf"/>
</dbReference>
<dbReference type="GO" id="GO:0003676">
    <property type="term" value="F:nucleic acid binding"/>
    <property type="evidence" value="ECO:0007669"/>
    <property type="project" value="InterPro"/>
</dbReference>
<keyword evidence="8" id="KW-0325">Glycoprotein</keyword>
<dbReference type="GO" id="GO:0006952">
    <property type="term" value="P:defense response"/>
    <property type="evidence" value="ECO:0007669"/>
    <property type="project" value="UniProtKB-ARBA"/>
</dbReference>
<dbReference type="Pfam" id="PF08263">
    <property type="entry name" value="LRRNT_2"/>
    <property type="match status" value="1"/>
</dbReference>
<sequence>MDFVVGLPRTQCGSDAIWVVVDWLTKSAHFIPMRVRDSIDHLADMYIRDIVRLHGVPVTIVSDRDPRFTARLWQSLQSALGTKLTFSTAYHPQTDGQSERSIQILEDMLLGCVLDFSGTWERHLPLVEFAYNNSFQSSIGMALFEALYGRPCRSPVCWAEVGDAPLLGPELIRKTTEKVELIRRKLVTAQSRQKSYVDRRRRPLAFEVGDHVFLKISPRQGLMRFGKSGKFSPQFIGPFEILERIGEVAYRLALPLQLYEVHDVFHVSMLWKYEPDPSHVLDWTDLEVDEDALYEERPVRVLDRRDQVLRGKTIPLVKVLWKHHGVEEATWERFWSFRSSGPCYARAEITRSQFFASLQNFCRCDFYARGVSLRSSGSARAGALEFERVVLFGVSSGKGKSTLERTDSFFEANSITFWQDTEALREFKNGLDPNSVRPGSCLSSWDFTLDPCDNLFSDKFTCGFRCDLVISTMSRVTELALDQAGYVGSLASTSWNLLPYLHTLDLSNNFFAGSIPDSLSNLTRLQRLSLSRNSLSGSVPNSIGSLSTLEELYLDNNYFQGTIPLSINGLKNLKRLELQGNRLRGQFPDLSQLTNLSFLDASDNSISGELPANLPTSLVELSMRNNQLKGNIPANISNLFYLQVIDLSHNNITGSIPSGLFTHPSLQQLTLSYNDFESVQEPGDSSQESELIAVDLSSNMIRGFIPPFMGRMRKLSALSLENNRFSDVIPTQLTLKAVLPGQGVSQLERLLLGGNYLFGAIPVQLLKMRDPGSVTVRLGDNCLYRCPLRFFFCQGGKQKSLMECKRLGHVLP</sequence>
<dbReference type="SUPFAM" id="SSF52058">
    <property type="entry name" value="L domain-like"/>
    <property type="match status" value="1"/>
</dbReference>
<evidence type="ECO:0000256" key="4">
    <source>
        <dbReference type="ARBA" id="ARBA00022729"/>
    </source>
</evidence>
<gene>
    <name evidence="10" type="ORF">HYC85_005471</name>
</gene>
<keyword evidence="5" id="KW-0677">Repeat</keyword>
<keyword evidence="2" id="KW-0433">Leucine-rich repeat</keyword>
<keyword evidence="3" id="KW-0812">Transmembrane</keyword>
<reference evidence="10 11" key="2">
    <citation type="submission" date="2020-07" db="EMBL/GenBank/DDBJ databases">
        <title>Genome assembly of wild tea tree DASZ reveals pedigree and selection history of tea varieties.</title>
        <authorList>
            <person name="Zhang W."/>
        </authorList>
    </citation>
    <scope>NUCLEOTIDE SEQUENCE [LARGE SCALE GENOMIC DNA]</scope>
    <source>
        <strain evidence="11">cv. G240</strain>
        <tissue evidence="10">Leaf</tissue>
    </source>
</reference>
<dbReference type="Proteomes" id="UP000593564">
    <property type="component" value="Unassembled WGS sequence"/>
</dbReference>
<evidence type="ECO:0000256" key="5">
    <source>
        <dbReference type="ARBA" id="ARBA00022737"/>
    </source>
</evidence>
<dbReference type="InterPro" id="IPR001611">
    <property type="entry name" value="Leu-rich_rpt"/>
</dbReference>
<dbReference type="InterPro" id="IPR053213">
    <property type="entry name" value="RLP29"/>
</dbReference>
<evidence type="ECO:0000256" key="6">
    <source>
        <dbReference type="ARBA" id="ARBA00022989"/>
    </source>
</evidence>
<dbReference type="AlphaFoldDB" id="A0A7J7I1F2"/>
<dbReference type="PANTHER" id="PTHR48009:SF7">
    <property type="entry name" value="LEUCINE-RICH REPEAT (LRR) FAMILY PROTEIN"/>
    <property type="match status" value="1"/>
</dbReference>
<dbReference type="PANTHER" id="PTHR48009">
    <property type="entry name" value="LEUCINE-RICH REPEAT (LRR) FAMILY PROTEIN"/>
    <property type="match status" value="1"/>
</dbReference>
<reference evidence="11" key="1">
    <citation type="journal article" date="2020" name="Nat. Commun.">
        <title>Genome assembly of wild tea tree DASZ reveals pedigree and selection history of tea varieties.</title>
        <authorList>
            <person name="Zhang W."/>
            <person name="Zhang Y."/>
            <person name="Qiu H."/>
            <person name="Guo Y."/>
            <person name="Wan H."/>
            <person name="Zhang X."/>
            <person name="Scossa F."/>
            <person name="Alseekh S."/>
            <person name="Zhang Q."/>
            <person name="Wang P."/>
            <person name="Xu L."/>
            <person name="Schmidt M.H."/>
            <person name="Jia X."/>
            <person name="Li D."/>
            <person name="Zhu A."/>
            <person name="Guo F."/>
            <person name="Chen W."/>
            <person name="Ni D."/>
            <person name="Usadel B."/>
            <person name="Fernie A.R."/>
            <person name="Wen W."/>
        </authorList>
    </citation>
    <scope>NUCLEOTIDE SEQUENCE [LARGE SCALE GENOMIC DNA]</scope>
    <source>
        <strain evidence="11">cv. G240</strain>
    </source>
</reference>
<proteinExistence type="predicted"/>
<dbReference type="SUPFAM" id="SSF53098">
    <property type="entry name" value="Ribonuclease H-like"/>
    <property type="match status" value="1"/>
</dbReference>
<evidence type="ECO:0000313" key="10">
    <source>
        <dbReference type="EMBL" id="KAF5958246.1"/>
    </source>
</evidence>
<evidence type="ECO:0000256" key="1">
    <source>
        <dbReference type="ARBA" id="ARBA00004370"/>
    </source>
</evidence>
<dbReference type="GO" id="GO:0015074">
    <property type="term" value="P:DNA integration"/>
    <property type="evidence" value="ECO:0007669"/>
    <property type="project" value="InterPro"/>
</dbReference>
<evidence type="ECO:0000313" key="11">
    <source>
        <dbReference type="Proteomes" id="UP000593564"/>
    </source>
</evidence>
<organism evidence="10 11">
    <name type="scientific">Camellia sinensis</name>
    <name type="common">Tea plant</name>
    <name type="synonym">Thea sinensis</name>
    <dbReference type="NCBI Taxonomy" id="4442"/>
    <lineage>
        <taxon>Eukaryota</taxon>
        <taxon>Viridiplantae</taxon>
        <taxon>Streptophyta</taxon>
        <taxon>Embryophyta</taxon>
        <taxon>Tracheophyta</taxon>
        <taxon>Spermatophyta</taxon>
        <taxon>Magnoliopsida</taxon>
        <taxon>eudicotyledons</taxon>
        <taxon>Gunneridae</taxon>
        <taxon>Pentapetalae</taxon>
        <taxon>asterids</taxon>
        <taxon>Ericales</taxon>
        <taxon>Theaceae</taxon>
        <taxon>Camellia</taxon>
    </lineage>
</organism>
<dbReference type="Pfam" id="PF23598">
    <property type="entry name" value="LRR_14"/>
    <property type="match status" value="1"/>
</dbReference>
<dbReference type="InterPro" id="IPR032675">
    <property type="entry name" value="LRR_dom_sf"/>
</dbReference>
<dbReference type="InterPro" id="IPR055414">
    <property type="entry name" value="LRR_R13L4/SHOC2-like"/>
</dbReference>
<comment type="caution">
    <text evidence="10">The sequence shown here is derived from an EMBL/GenBank/DDBJ whole genome shotgun (WGS) entry which is preliminary data.</text>
</comment>
<dbReference type="PROSITE" id="PS50994">
    <property type="entry name" value="INTEGRASE"/>
    <property type="match status" value="1"/>
</dbReference>
<comment type="subcellular location">
    <subcellularLocation>
        <location evidence="1">Membrane</location>
    </subcellularLocation>
</comment>
<keyword evidence="4" id="KW-0732">Signal</keyword>
<dbReference type="InterPro" id="IPR003591">
    <property type="entry name" value="Leu-rich_rpt_typical-subtyp"/>
</dbReference>
<dbReference type="EMBL" id="JACBKZ010000002">
    <property type="protein sequence ID" value="KAF5958246.1"/>
    <property type="molecule type" value="Genomic_DNA"/>
</dbReference>
<dbReference type="Gene3D" id="3.80.10.10">
    <property type="entry name" value="Ribonuclease Inhibitor"/>
    <property type="match status" value="3"/>
</dbReference>
<dbReference type="PROSITE" id="PS51450">
    <property type="entry name" value="LRR"/>
    <property type="match status" value="1"/>
</dbReference>
<evidence type="ECO:0000256" key="3">
    <source>
        <dbReference type="ARBA" id="ARBA00022692"/>
    </source>
</evidence>
<dbReference type="FunFam" id="3.80.10.10:FF:000041">
    <property type="entry name" value="LRR receptor-like serine/threonine-protein kinase ERECTA"/>
    <property type="match status" value="1"/>
</dbReference>
<dbReference type="InterPro" id="IPR056924">
    <property type="entry name" value="SH3_Tf2-1"/>
</dbReference>
<feature type="domain" description="Integrase catalytic" evidence="9">
    <location>
        <begin position="1"/>
        <end position="151"/>
    </location>
</feature>
<dbReference type="InterPro" id="IPR001584">
    <property type="entry name" value="Integrase_cat-core"/>
</dbReference>